<evidence type="ECO:0000259" key="2">
    <source>
        <dbReference type="PROSITE" id="PS51833"/>
    </source>
</evidence>
<dbReference type="PROSITE" id="PS50883">
    <property type="entry name" value="EAL"/>
    <property type="match status" value="1"/>
</dbReference>
<dbReference type="SUPFAM" id="SSF141868">
    <property type="entry name" value="EAL domain-like"/>
    <property type="match status" value="1"/>
</dbReference>
<sequence length="406" mass="46149">MKVFIGRQPIFTAQGHVAAYELLYRNSEDNKFPGISGSEATMNLIVDSFLNMGIKELSDGKPCFINFTEELLELGIFHYLDPESAVIEILEDIPLSSKLAGICRALKAKRFKIALDDFFIRKEAISPEAQEILSLVDYIKVDLTKTESADLAAMMSYTKKYNVTYIAEKVETHEQFQLTERLGCVLFQGYFFSQPVILSGQDMPLNVLSYFKIIKELNEDEPDIDEVAHYIEQDLSLSYKLLKLMNSPALRPARPIHSIKQAIVLLGLKEIKRWIYIMSVRSFSNGNDPITHEVIRLSLIRGRICEQLALKTNRDYTSSYLMTGMFSLIDTLLRRDMQAVLNGLPLADCIKDALSGADNDQARVYGWARRIELADFQLPETGLTAEEIYSCYVSALNWAEQLMNME</sequence>
<protein>
    <submittedName>
        <fullName evidence="3">HDOD domain-containing protein</fullName>
    </submittedName>
</protein>
<dbReference type="SUPFAM" id="SSF109604">
    <property type="entry name" value="HD-domain/PDEase-like"/>
    <property type="match status" value="1"/>
</dbReference>
<evidence type="ECO:0000313" key="3">
    <source>
        <dbReference type="EMBL" id="MTH55506.1"/>
    </source>
</evidence>
<dbReference type="PANTHER" id="PTHR33525:SF4">
    <property type="entry name" value="CYCLIC DI-GMP PHOSPHODIESTERASE CDGJ"/>
    <property type="match status" value="1"/>
</dbReference>
<keyword evidence="4" id="KW-1185">Reference proteome</keyword>
<name>A0A7X2SAN7_9BACI</name>
<reference evidence="3 4" key="1">
    <citation type="journal article" date="2017" name="Int. J. Syst. Evol. Microbiol.">
        <title>Bacillus mangrovi sp. nov., isolated from a sediment sample from a mangrove forest.</title>
        <authorList>
            <person name="Gupta V."/>
            <person name="Singh P.K."/>
            <person name="Korpole S."/>
            <person name="Tanuku N.R.S."/>
            <person name="Pinnaka A.K."/>
        </authorList>
    </citation>
    <scope>NUCLEOTIDE SEQUENCE [LARGE SCALE GENOMIC DNA]</scope>
    <source>
        <strain evidence="3 4">KCTC 33872</strain>
    </source>
</reference>
<dbReference type="Gene3D" id="3.20.20.450">
    <property type="entry name" value="EAL domain"/>
    <property type="match status" value="1"/>
</dbReference>
<dbReference type="OrthoDB" id="9804751at2"/>
<dbReference type="PROSITE" id="PS51833">
    <property type="entry name" value="HDOD"/>
    <property type="match status" value="1"/>
</dbReference>
<dbReference type="InterPro" id="IPR001633">
    <property type="entry name" value="EAL_dom"/>
</dbReference>
<comment type="caution">
    <text evidence="3">The sequence shown here is derived from an EMBL/GenBank/DDBJ whole genome shotgun (WGS) entry which is preliminary data.</text>
</comment>
<dbReference type="SMART" id="SM00052">
    <property type="entry name" value="EAL"/>
    <property type="match status" value="1"/>
</dbReference>
<dbReference type="AlphaFoldDB" id="A0A7X2SAN7"/>
<dbReference type="EMBL" id="WMIB01000031">
    <property type="protein sequence ID" value="MTH55506.1"/>
    <property type="molecule type" value="Genomic_DNA"/>
</dbReference>
<dbReference type="PIRSF" id="PIRSF003180">
    <property type="entry name" value="DiGMPpdiest_YuxH"/>
    <property type="match status" value="1"/>
</dbReference>
<proteinExistence type="predicted"/>
<accession>A0A7X2SAN7</accession>
<dbReference type="RefSeq" id="WP_155114003.1">
    <property type="nucleotide sequence ID" value="NZ_WMIB01000031.1"/>
</dbReference>
<dbReference type="PANTHER" id="PTHR33525">
    <property type="match status" value="1"/>
</dbReference>
<gene>
    <name evidence="3" type="ORF">GKZ89_19110</name>
</gene>
<dbReference type="Gene3D" id="1.10.3210.10">
    <property type="entry name" value="Hypothetical protein af1432"/>
    <property type="match status" value="1"/>
</dbReference>
<feature type="domain" description="HDOD" evidence="2">
    <location>
        <begin position="203"/>
        <end position="392"/>
    </location>
</feature>
<dbReference type="Pfam" id="PF00563">
    <property type="entry name" value="EAL"/>
    <property type="match status" value="1"/>
</dbReference>
<evidence type="ECO:0000313" key="4">
    <source>
        <dbReference type="Proteomes" id="UP000434639"/>
    </source>
</evidence>
<dbReference type="Pfam" id="PF08668">
    <property type="entry name" value="HDOD"/>
    <property type="match status" value="1"/>
</dbReference>
<dbReference type="Proteomes" id="UP000434639">
    <property type="component" value="Unassembled WGS sequence"/>
</dbReference>
<organism evidence="3 4">
    <name type="scientific">Metabacillus mangrovi</name>
    <dbReference type="NCBI Taxonomy" id="1491830"/>
    <lineage>
        <taxon>Bacteria</taxon>
        <taxon>Bacillati</taxon>
        <taxon>Bacillota</taxon>
        <taxon>Bacilli</taxon>
        <taxon>Bacillales</taxon>
        <taxon>Bacillaceae</taxon>
        <taxon>Metabacillus</taxon>
    </lineage>
</organism>
<feature type="domain" description="EAL" evidence="1">
    <location>
        <begin position="1"/>
        <end position="209"/>
    </location>
</feature>
<dbReference type="InterPro" id="IPR014408">
    <property type="entry name" value="dGMP_Pdiesterase_EAL/HD-GYP"/>
</dbReference>
<dbReference type="InterPro" id="IPR035919">
    <property type="entry name" value="EAL_sf"/>
</dbReference>
<dbReference type="InterPro" id="IPR052340">
    <property type="entry name" value="RNase_Y/CdgJ"/>
</dbReference>
<dbReference type="InterPro" id="IPR013976">
    <property type="entry name" value="HDOD"/>
</dbReference>
<evidence type="ECO:0000259" key="1">
    <source>
        <dbReference type="PROSITE" id="PS50883"/>
    </source>
</evidence>